<name>A0A9K3PUH5_9STRA</name>
<dbReference type="Proteomes" id="UP000693970">
    <property type="component" value="Unassembled WGS sequence"/>
</dbReference>
<reference evidence="5" key="1">
    <citation type="journal article" date="2021" name="Sci. Rep.">
        <title>Diploid genomic architecture of Nitzschia inconspicua, an elite biomass production diatom.</title>
        <authorList>
            <person name="Oliver A."/>
            <person name="Podell S."/>
            <person name="Pinowska A."/>
            <person name="Traller J.C."/>
            <person name="Smith S.R."/>
            <person name="McClure R."/>
            <person name="Beliaev A."/>
            <person name="Bohutskyi P."/>
            <person name="Hill E.A."/>
            <person name="Rabines A."/>
            <person name="Zheng H."/>
            <person name="Allen L.Z."/>
            <person name="Kuo A."/>
            <person name="Grigoriev I.V."/>
            <person name="Allen A.E."/>
            <person name="Hazlebeck D."/>
            <person name="Allen E.E."/>
        </authorList>
    </citation>
    <scope>NUCLEOTIDE SEQUENCE</scope>
    <source>
        <strain evidence="5">Hildebrandi</strain>
    </source>
</reference>
<comment type="caution">
    <text evidence="5">The sequence shown here is derived from an EMBL/GenBank/DDBJ whole genome shotgun (WGS) entry which is preliminary data.</text>
</comment>
<feature type="domain" description="Glycosyltransferase 2-like" evidence="3">
    <location>
        <begin position="270"/>
        <end position="461"/>
    </location>
</feature>
<dbReference type="PANTHER" id="PTHR36851">
    <property type="entry name" value="UNNAMED PRODUCT"/>
    <property type="match status" value="1"/>
</dbReference>
<dbReference type="Pfam" id="PF13632">
    <property type="entry name" value="Glyco_trans_2_3"/>
    <property type="match status" value="1"/>
</dbReference>
<dbReference type="GO" id="GO:0016740">
    <property type="term" value="F:transferase activity"/>
    <property type="evidence" value="ECO:0007669"/>
    <property type="project" value="UniProtKB-KW"/>
</dbReference>
<reference evidence="5" key="2">
    <citation type="submission" date="2021-04" db="EMBL/GenBank/DDBJ databases">
        <authorList>
            <person name="Podell S."/>
        </authorList>
    </citation>
    <scope>NUCLEOTIDE SEQUENCE</scope>
    <source>
        <strain evidence="5">Hildebrandi</strain>
    </source>
</reference>
<evidence type="ECO:0000256" key="2">
    <source>
        <dbReference type="SAM" id="Phobius"/>
    </source>
</evidence>
<evidence type="ECO:0000256" key="1">
    <source>
        <dbReference type="SAM" id="MobiDB-lite"/>
    </source>
</evidence>
<evidence type="ECO:0000313" key="6">
    <source>
        <dbReference type="Proteomes" id="UP000693970"/>
    </source>
</evidence>
<proteinExistence type="predicted"/>
<gene>
    <name evidence="4" type="ORF">IV203_006684</name>
    <name evidence="5" type="ORF">IV203_035081</name>
</gene>
<organism evidence="5 6">
    <name type="scientific">Nitzschia inconspicua</name>
    <dbReference type="NCBI Taxonomy" id="303405"/>
    <lineage>
        <taxon>Eukaryota</taxon>
        <taxon>Sar</taxon>
        <taxon>Stramenopiles</taxon>
        <taxon>Ochrophyta</taxon>
        <taxon>Bacillariophyta</taxon>
        <taxon>Bacillariophyceae</taxon>
        <taxon>Bacillariophycidae</taxon>
        <taxon>Bacillariales</taxon>
        <taxon>Bacillariaceae</taxon>
        <taxon>Nitzschia</taxon>
    </lineage>
</organism>
<feature type="region of interest" description="Disordered" evidence="1">
    <location>
        <begin position="1"/>
        <end position="46"/>
    </location>
</feature>
<feature type="transmembrane region" description="Helical" evidence="2">
    <location>
        <begin position="122"/>
        <end position="150"/>
    </location>
</feature>
<dbReference type="OrthoDB" id="199203at2759"/>
<feature type="transmembrane region" description="Helical" evidence="2">
    <location>
        <begin position="78"/>
        <end position="102"/>
    </location>
</feature>
<keyword evidence="2" id="KW-0472">Membrane</keyword>
<evidence type="ECO:0000259" key="3">
    <source>
        <dbReference type="Pfam" id="PF13632"/>
    </source>
</evidence>
<keyword evidence="2" id="KW-0812">Transmembrane</keyword>
<protein>
    <submittedName>
        <fullName evidence="5">Glycosyl transferase family group 2 protein</fullName>
    </submittedName>
</protein>
<feature type="transmembrane region" description="Helical" evidence="2">
    <location>
        <begin position="511"/>
        <end position="536"/>
    </location>
</feature>
<feature type="transmembrane region" description="Helical" evidence="2">
    <location>
        <begin position="471"/>
        <end position="490"/>
    </location>
</feature>
<keyword evidence="5" id="KW-0808">Transferase</keyword>
<feature type="compositionally biased region" description="Basic and acidic residues" evidence="1">
    <location>
        <begin position="31"/>
        <end position="46"/>
    </location>
</feature>
<accession>A0A9K3PUH5</accession>
<dbReference type="EMBL" id="JAGRRH010000057">
    <property type="protein sequence ID" value="KAG7338422.1"/>
    <property type="molecule type" value="Genomic_DNA"/>
</dbReference>
<evidence type="ECO:0000313" key="4">
    <source>
        <dbReference type="EMBL" id="KAG7338422.1"/>
    </source>
</evidence>
<sequence length="578" mass="66297">MSNDTLPTLMDDSSFSLDEESDSAEIGNCFHSEDDVEKAKPRSERSIDKRSMVERNFVPRIFKGSLPLQEESTGWLKYLPGLVVFQLGLILVSTETAFHILLKNHGVSFVDTTVSLFVNDPVVSTVVIVLTLLTIASFVVNDVFTFVFLLHGKRRRSLPPNDRLVHAVIITQYKEPIEVLEATVDSLKDSTLHNTTIVVLACEDRDPHAKDVYEKLNAKYGHFFQDFIMTSHKLAPGEIAGCSSNENYAARQVWEYAKERKLDPFKLMLTICDADSLFDKVYLEHVEAEYWTTAGGQRAIYDAPINTYRNLNECNWLVQACEISRCQDGMFNGLQFRPAQSNYSLTLGFANEIGFWDPYNTSEDLHCTLKAIAVSGQGQNVIVRIWSLILNDSVASFKDRWTQAKRHMWGIEECAWTFQLYSTIRFVRWLGIFSFTVQRMLFSPNTVPSFIVLACPSIQEFLWQLSWETKFILGSYLLFMQSVTWIRVVLREVFLHSYILADRKHMKKAGWQCWCLLLTPLYLLVEQVSLTIFFTFATWTMLWRAFSGYTSIVYVVAPKALHEESTFSGKRKMIKKAA</sequence>
<keyword evidence="6" id="KW-1185">Reference proteome</keyword>
<evidence type="ECO:0000313" key="5">
    <source>
        <dbReference type="EMBL" id="KAG7359983.1"/>
    </source>
</evidence>
<dbReference type="EMBL" id="JAGRRH010000013">
    <property type="protein sequence ID" value="KAG7359983.1"/>
    <property type="molecule type" value="Genomic_DNA"/>
</dbReference>
<dbReference type="PANTHER" id="PTHR36851:SF1">
    <property type="entry name" value="GLYCO_TRANS_2-LIKE DOMAIN-CONTAINING PROTEIN"/>
    <property type="match status" value="1"/>
</dbReference>
<dbReference type="AlphaFoldDB" id="A0A9K3PUH5"/>
<dbReference type="InterPro" id="IPR001173">
    <property type="entry name" value="Glyco_trans_2-like"/>
</dbReference>
<keyword evidence="2" id="KW-1133">Transmembrane helix</keyword>